<dbReference type="Proteomes" id="UP001497535">
    <property type="component" value="Unassembled WGS sequence"/>
</dbReference>
<evidence type="ECO:0000313" key="1">
    <source>
        <dbReference type="EMBL" id="CAK5041386.1"/>
    </source>
</evidence>
<organism evidence="1 2">
    <name type="scientific">Meloidogyne enterolobii</name>
    <name type="common">Root-knot nematode worm</name>
    <name type="synonym">Meloidogyne mayaguensis</name>
    <dbReference type="NCBI Taxonomy" id="390850"/>
    <lineage>
        <taxon>Eukaryota</taxon>
        <taxon>Metazoa</taxon>
        <taxon>Ecdysozoa</taxon>
        <taxon>Nematoda</taxon>
        <taxon>Chromadorea</taxon>
        <taxon>Rhabditida</taxon>
        <taxon>Tylenchina</taxon>
        <taxon>Tylenchomorpha</taxon>
        <taxon>Tylenchoidea</taxon>
        <taxon>Meloidogynidae</taxon>
        <taxon>Meloidogyninae</taxon>
        <taxon>Meloidogyne</taxon>
    </lineage>
</organism>
<gene>
    <name evidence="1" type="ORF">MENTE1834_LOCUS10510</name>
</gene>
<comment type="caution">
    <text evidence="1">The sequence shown here is derived from an EMBL/GenBank/DDBJ whole genome shotgun (WGS) entry which is preliminary data.</text>
</comment>
<dbReference type="EMBL" id="CAVMJV010000010">
    <property type="protein sequence ID" value="CAK5041386.1"/>
    <property type="molecule type" value="Genomic_DNA"/>
</dbReference>
<reference evidence="1" key="1">
    <citation type="submission" date="2023-11" db="EMBL/GenBank/DDBJ databases">
        <authorList>
            <person name="Poullet M."/>
        </authorList>
    </citation>
    <scope>NUCLEOTIDE SEQUENCE</scope>
    <source>
        <strain evidence="1">E1834</strain>
    </source>
</reference>
<sequence>MASLLSFYLLSLIFTFLLITTQARPEYRQISNINSSNRVKRFGGWGGGTYRYGPCGYGGCSGGSGFGYGGGGYGGGYGGRGGGYGGRGPCGSGEHHSAEVYGCGSRYGRR</sequence>
<proteinExistence type="predicted"/>
<name>A0ACB0YCR8_MELEN</name>
<keyword evidence="2" id="KW-1185">Reference proteome</keyword>
<accession>A0ACB0YCR8</accession>
<evidence type="ECO:0000313" key="2">
    <source>
        <dbReference type="Proteomes" id="UP001497535"/>
    </source>
</evidence>
<protein>
    <submittedName>
        <fullName evidence="1">Uncharacterized protein</fullName>
    </submittedName>
</protein>